<sequence length="73" mass="7556">MQCQRVVGGGGKAPSVISIAFSRNFENVAGARLVDQQGTGGQSLTTGPSSLDTVVLRQRIGSGRNVYGSTLVF</sequence>
<reference evidence="2" key="2">
    <citation type="submission" date="2015-01" db="EMBL/GenBank/DDBJ databases">
        <title>Evolutionary Origins and Diversification of the Mycorrhizal Mutualists.</title>
        <authorList>
            <consortium name="DOE Joint Genome Institute"/>
            <consortium name="Mycorrhizal Genomics Consortium"/>
            <person name="Kohler A."/>
            <person name="Kuo A."/>
            <person name="Nagy L.G."/>
            <person name="Floudas D."/>
            <person name="Copeland A."/>
            <person name="Barry K.W."/>
            <person name="Cichocki N."/>
            <person name="Veneault-Fourrey C."/>
            <person name="LaButti K."/>
            <person name="Lindquist E.A."/>
            <person name="Lipzen A."/>
            <person name="Lundell T."/>
            <person name="Morin E."/>
            <person name="Murat C."/>
            <person name="Riley R."/>
            <person name="Ohm R."/>
            <person name="Sun H."/>
            <person name="Tunlid A."/>
            <person name="Henrissat B."/>
            <person name="Grigoriev I.V."/>
            <person name="Hibbett D.S."/>
            <person name="Martin F."/>
        </authorList>
    </citation>
    <scope>NUCLEOTIDE SEQUENCE [LARGE SCALE GENOMIC DNA]</scope>
    <source>
        <strain evidence="2">Ve08.2h10</strain>
    </source>
</reference>
<dbReference type="Proteomes" id="UP000054538">
    <property type="component" value="Unassembled WGS sequence"/>
</dbReference>
<keyword evidence="2" id="KW-1185">Reference proteome</keyword>
<name>A0A0D0D8P0_9AGAM</name>
<dbReference type="EMBL" id="KN825192">
    <property type="protein sequence ID" value="KIK93347.1"/>
    <property type="molecule type" value="Genomic_DNA"/>
</dbReference>
<proteinExistence type="predicted"/>
<dbReference type="AlphaFoldDB" id="A0A0D0D8P0"/>
<dbReference type="HOGENOM" id="CLU_2705573_0_0_1"/>
<evidence type="ECO:0000313" key="2">
    <source>
        <dbReference type="Proteomes" id="UP000054538"/>
    </source>
</evidence>
<protein>
    <submittedName>
        <fullName evidence="1">Uncharacterized protein</fullName>
    </submittedName>
</protein>
<reference evidence="1 2" key="1">
    <citation type="submission" date="2014-04" db="EMBL/GenBank/DDBJ databases">
        <authorList>
            <consortium name="DOE Joint Genome Institute"/>
            <person name="Kuo A."/>
            <person name="Kohler A."/>
            <person name="Jargeat P."/>
            <person name="Nagy L.G."/>
            <person name="Floudas D."/>
            <person name="Copeland A."/>
            <person name="Barry K.W."/>
            <person name="Cichocki N."/>
            <person name="Veneault-Fourrey C."/>
            <person name="LaButti K."/>
            <person name="Lindquist E.A."/>
            <person name="Lipzen A."/>
            <person name="Lundell T."/>
            <person name="Morin E."/>
            <person name="Murat C."/>
            <person name="Sun H."/>
            <person name="Tunlid A."/>
            <person name="Henrissat B."/>
            <person name="Grigoriev I.V."/>
            <person name="Hibbett D.S."/>
            <person name="Martin F."/>
            <person name="Nordberg H.P."/>
            <person name="Cantor M.N."/>
            <person name="Hua S.X."/>
        </authorList>
    </citation>
    <scope>NUCLEOTIDE SEQUENCE [LARGE SCALE GENOMIC DNA]</scope>
    <source>
        <strain evidence="1 2">Ve08.2h10</strain>
    </source>
</reference>
<organism evidence="1 2">
    <name type="scientific">Paxillus rubicundulus Ve08.2h10</name>
    <dbReference type="NCBI Taxonomy" id="930991"/>
    <lineage>
        <taxon>Eukaryota</taxon>
        <taxon>Fungi</taxon>
        <taxon>Dikarya</taxon>
        <taxon>Basidiomycota</taxon>
        <taxon>Agaricomycotina</taxon>
        <taxon>Agaricomycetes</taxon>
        <taxon>Agaricomycetidae</taxon>
        <taxon>Boletales</taxon>
        <taxon>Paxilineae</taxon>
        <taxon>Paxillaceae</taxon>
        <taxon>Paxillus</taxon>
    </lineage>
</organism>
<evidence type="ECO:0000313" key="1">
    <source>
        <dbReference type="EMBL" id="KIK93347.1"/>
    </source>
</evidence>
<gene>
    <name evidence="1" type="ORF">PAXRUDRAFT_519718</name>
</gene>
<accession>A0A0D0D8P0</accession>
<dbReference type="InParanoid" id="A0A0D0D8P0"/>